<keyword evidence="9" id="KW-1185">Reference proteome</keyword>
<evidence type="ECO:0000256" key="4">
    <source>
        <dbReference type="ARBA" id="ARBA00022833"/>
    </source>
</evidence>
<dbReference type="STRING" id="112248.SAMN05444392_1077"/>
<dbReference type="AlphaFoldDB" id="A0A1M4YKS5"/>
<evidence type="ECO:0000313" key="8">
    <source>
        <dbReference type="EMBL" id="SHF06273.1"/>
    </source>
</evidence>
<feature type="region of interest" description="Disordered" evidence="7">
    <location>
        <begin position="43"/>
        <end position="82"/>
    </location>
</feature>
<name>A0A1M4YKS5_9BACL</name>
<keyword evidence="4 6" id="KW-0862">Zinc</keyword>
<feature type="binding site" evidence="6">
    <location>
        <position position="92"/>
    </location>
    <ligand>
        <name>Zn(2+)</name>
        <dbReference type="ChEBI" id="CHEBI:29105"/>
    </ligand>
</feature>
<dbReference type="Pfam" id="PF06156">
    <property type="entry name" value="YabA"/>
    <property type="match status" value="1"/>
</dbReference>
<keyword evidence="5 6" id="KW-0236">DNA replication inhibitor</keyword>
<evidence type="ECO:0000256" key="5">
    <source>
        <dbReference type="ARBA" id="ARBA00022880"/>
    </source>
</evidence>
<reference evidence="8 9" key="1">
    <citation type="submission" date="2016-11" db="EMBL/GenBank/DDBJ databases">
        <authorList>
            <person name="Jaros S."/>
            <person name="Januszkiewicz K."/>
            <person name="Wedrychowicz H."/>
        </authorList>
    </citation>
    <scope>NUCLEOTIDE SEQUENCE [LARGE SCALE GENOMIC DNA]</scope>
    <source>
        <strain evidence="8 9">DSM 44666</strain>
    </source>
</reference>
<keyword evidence="3 6" id="KW-0479">Metal-binding</keyword>
<comment type="subunit">
    <text evidence="6">Homotetramer. Interacts with both DnaA and DnaN, acting as a bridge between these two proteins.</text>
</comment>
<organism evidence="8 9">
    <name type="scientific">Seinonella peptonophila</name>
    <dbReference type="NCBI Taxonomy" id="112248"/>
    <lineage>
        <taxon>Bacteria</taxon>
        <taxon>Bacillati</taxon>
        <taxon>Bacillota</taxon>
        <taxon>Bacilli</taxon>
        <taxon>Bacillales</taxon>
        <taxon>Thermoactinomycetaceae</taxon>
        <taxon>Seinonella</taxon>
    </lineage>
</organism>
<evidence type="ECO:0000256" key="3">
    <source>
        <dbReference type="ARBA" id="ARBA00022723"/>
    </source>
</evidence>
<dbReference type="HAMAP" id="MF_01159">
    <property type="entry name" value="YabA"/>
    <property type="match status" value="1"/>
</dbReference>
<dbReference type="GO" id="GO:0008156">
    <property type="term" value="P:negative regulation of DNA replication"/>
    <property type="evidence" value="ECO:0007669"/>
    <property type="project" value="UniProtKB-UniRule"/>
</dbReference>
<evidence type="ECO:0000256" key="1">
    <source>
        <dbReference type="ARBA" id="ARBA00022490"/>
    </source>
</evidence>
<accession>A0A1M4YKS5</accession>
<evidence type="ECO:0000256" key="6">
    <source>
        <dbReference type="HAMAP-Rule" id="MF_01159"/>
    </source>
</evidence>
<dbReference type="Proteomes" id="UP000184476">
    <property type="component" value="Unassembled WGS sequence"/>
</dbReference>
<feature type="binding site" evidence="6">
    <location>
        <position position="108"/>
    </location>
    <ligand>
        <name>Zn(2+)</name>
        <dbReference type="ChEBI" id="CHEBI:29105"/>
    </ligand>
</feature>
<proteinExistence type="inferred from homology"/>
<dbReference type="InterPro" id="IPR010377">
    <property type="entry name" value="YabA"/>
</dbReference>
<comment type="function">
    <text evidence="6">Involved in control of chromosome replication initiation. Inhibits the cooperative binding of DnaA to the oriC region, thus negatively regulating initiation of chromosome replication. Inhibits the ability of DnaA-ATP to form a helix on DNA; does not disassemble preformed DnaA-DNA helices. Decreases the residence time of DnaA on the chromosome at its binding sites (oriC, replication forks and promoter-binding sites). Tethers DnaA to the replication machinery via the DNA polymerase beta sliding clamp subunit (dnaN). Associates with oriC and other DnaA targets on the chromosome in a DnaA-dependent manner.</text>
</comment>
<dbReference type="NCBIfam" id="NF009644">
    <property type="entry name" value="PRK13169.1-5"/>
    <property type="match status" value="1"/>
</dbReference>
<evidence type="ECO:0000256" key="7">
    <source>
        <dbReference type="SAM" id="MobiDB-lite"/>
    </source>
</evidence>
<dbReference type="GO" id="GO:0043590">
    <property type="term" value="C:bacterial nucleoid"/>
    <property type="evidence" value="ECO:0007669"/>
    <property type="project" value="UniProtKB-UniRule"/>
</dbReference>
<comment type="cofactor">
    <cofactor evidence="6">
        <name>Zn(2+)</name>
        <dbReference type="ChEBI" id="CHEBI:29105"/>
    </cofactor>
    <text evidence="6">Binds 1 zinc ion per subunit.</text>
</comment>
<keyword evidence="2 6" id="KW-0235">DNA replication</keyword>
<evidence type="ECO:0000313" key="9">
    <source>
        <dbReference type="Proteomes" id="UP000184476"/>
    </source>
</evidence>
<dbReference type="GO" id="GO:0006260">
    <property type="term" value="P:DNA replication"/>
    <property type="evidence" value="ECO:0007669"/>
    <property type="project" value="UniProtKB-KW"/>
</dbReference>
<dbReference type="RefSeq" id="WP_073155027.1">
    <property type="nucleotide sequence ID" value="NZ_FQVL01000007.1"/>
</dbReference>
<dbReference type="EMBL" id="FQVL01000007">
    <property type="protein sequence ID" value="SHF06273.1"/>
    <property type="molecule type" value="Genomic_DNA"/>
</dbReference>
<gene>
    <name evidence="6" type="primary">yabA</name>
    <name evidence="8" type="ORF">SAMN05444392_1077</name>
</gene>
<comment type="similarity">
    <text evidence="6">Belongs to the YabA family.</text>
</comment>
<dbReference type="PIRSF" id="PIRSF021439">
    <property type="entry name" value="DUF972"/>
    <property type="match status" value="1"/>
</dbReference>
<evidence type="ECO:0000256" key="2">
    <source>
        <dbReference type="ARBA" id="ARBA00022705"/>
    </source>
</evidence>
<sequence>MDKQAIFKRVAQVEEQIGELYQELGGLKEQIVALIEENTLLTMENQNLRERRQTEEADQNTESVPRDPGEEDDPGQGHHNLTRLHDEGFHICNVHYGRLRTEGDCLFCLAFLNKTSQ</sequence>
<comment type="subcellular location">
    <subcellularLocation>
        <location evidence="6">Cytoplasm</location>
        <location evidence="6">Nucleoid</location>
    </subcellularLocation>
    <text evidence="6">Localizes in tight foci, which correspond to the replisome at mid-cell throughout the cell cycle.</text>
</comment>
<protein>
    <recommendedName>
        <fullName evidence="6">Replication initiation control protein YabA</fullName>
    </recommendedName>
</protein>
<dbReference type="OrthoDB" id="2112130at2"/>
<keyword evidence="1 6" id="KW-0963">Cytoplasm</keyword>
<feature type="binding site" evidence="6">
    <location>
        <position position="105"/>
    </location>
    <ligand>
        <name>Zn(2+)</name>
        <dbReference type="ChEBI" id="CHEBI:29105"/>
    </ligand>
</feature>
<dbReference type="GO" id="GO:0008270">
    <property type="term" value="F:zinc ion binding"/>
    <property type="evidence" value="ECO:0007669"/>
    <property type="project" value="UniProtKB-UniRule"/>
</dbReference>
<feature type="binding site" evidence="6">
    <location>
        <position position="90"/>
    </location>
    <ligand>
        <name>Zn(2+)</name>
        <dbReference type="ChEBI" id="CHEBI:29105"/>
    </ligand>
</feature>